<evidence type="ECO:0000256" key="1">
    <source>
        <dbReference type="ARBA" id="ARBA00006102"/>
    </source>
</evidence>
<dbReference type="FunFam" id="3.90.226.10:FF:000007">
    <property type="entry name" value="Methylcrotonoyl-CoA carboxylase subunit beta"/>
    <property type="match status" value="1"/>
</dbReference>
<sequence length="551" mass="59060">MIINSKAGPPDGKEAAAAMDKVMTSPAKAPEASFADEHRRLVGELNTRLAAAALGGNERARERHVSRGKLLPRERVDRLLDPGSPFLELSPLAADGMYDDESPGAGIITGIGRVSERECVIVANDATVKGGTYYPMTVKKHLRAQEVALQNRLPCIYLVDSGGAFLPRQDEVFPDREHFGRIFFNQATMSAKGIPQVAAVLGSCTAGGAYVPAMSDEAVIVREQGTIFLGGPPLVKAATGEIVSAEELGGGDLHSRVSGVTDHLADDDEHALRIVRSIAATFGPREPSPWQVRSPVPPPCAQTELYDVVPPDPRVPYDVHEVIVRLVDGGEFSEFKANYGKTLVTAFAHIHGHPVGIVANNGVLFSESALKGAHFIELCDKRKIPLLFLQNIAGFMVGRDYEAGGIAKHGAKMVTAVACARVPKLTIVIGGSYGAGNYSMCGRAYSPRFLWMWPNARISVMGGEQAASVLATVRGEQLSAAGKPWSADEEEAFKAPIRGQYEDQGNPYYSTARLWDDGIIDPADTRTFVGLALSVCAQAPLEPVSYGVFRM</sequence>
<evidence type="ECO:0000313" key="5">
    <source>
        <dbReference type="EMBL" id="AFC42977.1"/>
    </source>
</evidence>
<dbReference type="KEGG" id="mia:OCU_17580"/>
<feature type="domain" description="CoA carboxyltransferase C-terminal" evidence="4">
    <location>
        <begin position="300"/>
        <end position="543"/>
    </location>
</feature>
<dbReference type="EC" id="6.4.1.4" evidence="5"/>
<dbReference type="InterPro" id="IPR011762">
    <property type="entry name" value="COA_CT_N"/>
</dbReference>
<dbReference type="InterPro" id="IPR029045">
    <property type="entry name" value="ClpP/crotonase-like_dom_sf"/>
</dbReference>
<dbReference type="Pfam" id="PF01039">
    <property type="entry name" value="Carboxyl_trans"/>
    <property type="match status" value="1"/>
</dbReference>
<protein>
    <submittedName>
        <fullName evidence="5">Carboxyl transferase domain-containing protein</fullName>
        <ecNumber evidence="5">6.4.1.4</ecNumber>
    </submittedName>
</protein>
<evidence type="ECO:0000259" key="4">
    <source>
        <dbReference type="PROSITE" id="PS50989"/>
    </source>
</evidence>
<dbReference type="Proteomes" id="UP000008004">
    <property type="component" value="Chromosome"/>
</dbReference>
<dbReference type="PATRIC" id="fig|487521.10.peg.1769"/>
<comment type="pathway">
    <text evidence="2">Amino-acid degradation; L-leucine degradation.</text>
</comment>
<reference evidence="5 6" key="1">
    <citation type="journal article" date="2012" name="J. Bacteriol.">
        <title>Complete genome sequence of Mycobacterium intracellulare strain ATCC 13950T.</title>
        <authorList>
            <person name="Kim B.J."/>
            <person name="Choi B.S."/>
            <person name="Lim J.S."/>
            <person name="Choi I.Y."/>
            <person name="Lee J.H."/>
            <person name="Chun J."/>
            <person name="Kook Y.H."/>
            <person name="Kim B.J."/>
        </authorList>
    </citation>
    <scope>NUCLEOTIDE SEQUENCE [LARGE SCALE GENOMIC DNA]</scope>
    <source>
        <strain evidence="6">ATCC 13950 / DSM 43223 / JCM 6384 / NCTC 13025 / 3600</strain>
    </source>
</reference>
<organism evidence="5 6">
    <name type="scientific">Mycobacterium intracellulare (strain ATCC 13950 / DSM 43223 / JCM 6384 / NCTC 13025 / 3600)</name>
    <dbReference type="NCBI Taxonomy" id="487521"/>
    <lineage>
        <taxon>Bacteria</taxon>
        <taxon>Bacillati</taxon>
        <taxon>Actinomycetota</taxon>
        <taxon>Actinomycetes</taxon>
        <taxon>Mycobacteriales</taxon>
        <taxon>Mycobacteriaceae</taxon>
        <taxon>Mycobacterium</taxon>
        <taxon>Mycobacterium avium complex (MAC)</taxon>
    </lineage>
</organism>
<dbReference type="eggNOG" id="COG4799">
    <property type="taxonomic scope" value="Bacteria"/>
</dbReference>
<dbReference type="PROSITE" id="PS50989">
    <property type="entry name" value="COA_CT_CTER"/>
    <property type="match status" value="1"/>
</dbReference>
<dbReference type="EMBL" id="CP003322">
    <property type="protein sequence ID" value="AFC42977.1"/>
    <property type="molecule type" value="Genomic_DNA"/>
</dbReference>
<dbReference type="InterPro" id="IPR034733">
    <property type="entry name" value="AcCoA_carboxyl_beta"/>
</dbReference>
<evidence type="ECO:0000256" key="2">
    <source>
        <dbReference type="ARBA" id="ARBA00046317"/>
    </source>
</evidence>
<gene>
    <name evidence="5" type="ordered locus">OCU_17580</name>
</gene>
<proteinExistence type="inferred from homology"/>
<dbReference type="AlphaFoldDB" id="H8IPH7"/>
<dbReference type="GO" id="GO:0004485">
    <property type="term" value="F:methylcrotonoyl-CoA carboxylase activity"/>
    <property type="evidence" value="ECO:0007669"/>
    <property type="project" value="UniProtKB-EC"/>
</dbReference>
<dbReference type="FunFam" id="3.90.226.10:FF:000004">
    <property type="entry name" value="Methylcrotonoyl-CoA carboxylase beta chain"/>
    <property type="match status" value="1"/>
</dbReference>
<dbReference type="SUPFAM" id="SSF52096">
    <property type="entry name" value="ClpP/crotonase"/>
    <property type="match status" value="2"/>
</dbReference>
<keyword evidence="5" id="KW-0808">Transferase</keyword>
<dbReference type="PANTHER" id="PTHR22855">
    <property type="entry name" value="ACETYL, PROPIONYL, PYRUVATE, AND GLUTACONYL CARBOXYLASE-RELATED"/>
    <property type="match status" value="1"/>
</dbReference>
<dbReference type="PROSITE" id="PS50980">
    <property type="entry name" value="COA_CT_NTER"/>
    <property type="match status" value="1"/>
</dbReference>
<evidence type="ECO:0000259" key="3">
    <source>
        <dbReference type="PROSITE" id="PS50980"/>
    </source>
</evidence>
<dbReference type="PANTHER" id="PTHR22855:SF13">
    <property type="entry name" value="METHYLCROTONOYL-COA CARBOXYLASE BETA CHAIN, MITOCHONDRIAL"/>
    <property type="match status" value="1"/>
</dbReference>
<keyword evidence="5" id="KW-0436">Ligase</keyword>
<dbReference type="InterPro" id="IPR045190">
    <property type="entry name" value="MCCB/AccD1-like"/>
</dbReference>
<dbReference type="GO" id="GO:0016740">
    <property type="term" value="F:transferase activity"/>
    <property type="evidence" value="ECO:0007669"/>
    <property type="project" value="UniProtKB-KW"/>
</dbReference>
<comment type="similarity">
    <text evidence="1">Belongs to the AccD/PCCB family.</text>
</comment>
<dbReference type="HOGENOM" id="CLU_018822_0_1_11"/>
<dbReference type="InterPro" id="IPR011763">
    <property type="entry name" value="COA_CT_C"/>
</dbReference>
<dbReference type="GO" id="GO:0006552">
    <property type="term" value="P:L-leucine catabolic process"/>
    <property type="evidence" value="ECO:0007669"/>
    <property type="project" value="TreeGrafter"/>
</dbReference>
<feature type="domain" description="CoA carboxyltransferase N-terminal" evidence="3">
    <location>
        <begin position="38"/>
        <end position="294"/>
    </location>
</feature>
<dbReference type="GO" id="GO:1905202">
    <property type="term" value="C:methylcrotonoyl-CoA carboxylase complex"/>
    <property type="evidence" value="ECO:0007669"/>
    <property type="project" value="TreeGrafter"/>
</dbReference>
<accession>H8IPH7</accession>
<evidence type="ECO:0000313" key="6">
    <source>
        <dbReference type="Proteomes" id="UP000008004"/>
    </source>
</evidence>
<dbReference type="Gene3D" id="3.90.226.10">
    <property type="entry name" value="2-enoyl-CoA Hydratase, Chain A, domain 1"/>
    <property type="match status" value="2"/>
</dbReference>
<name>H8IPH7_MYCIA</name>